<proteinExistence type="inferred from homology"/>
<dbReference type="PIRSF" id="PIRSF006278">
    <property type="entry name" value="ACCD_DCysDesulf"/>
    <property type="match status" value="1"/>
</dbReference>
<feature type="domain" description="Tryptophan synthase beta chain-like PALP" evidence="4">
    <location>
        <begin position="19"/>
        <end position="283"/>
    </location>
</feature>
<dbReference type="RefSeq" id="WP_377111744.1">
    <property type="nucleotide sequence ID" value="NZ_JBHTHZ010000002.1"/>
</dbReference>
<evidence type="ECO:0000256" key="2">
    <source>
        <dbReference type="ARBA" id="ARBA00008639"/>
    </source>
</evidence>
<keyword evidence="3" id="KW-0663">Pyridoxal phosphate</keyword>
<evidence type="ECO:0000259" key="4">
    <source>
        <dbReference type="Pfam" id="PF00291"/>
    </source>
</evidence>
<comment type="similarity">
    <text evidence="2">Belongs to the ACC deaminase/D-cysteine desulfhydrase family.</text>
</comment>
<dbReference type="InterPro" id="IPR001926">
    <property type="entry name" value="TrpB-like_PALP"/>
</dbReference>
<gene>
    <name evidence="5" type="ORF">ACFQZX_04405</name>
</gene>
<protein>
    <submittedName>
        <fullName evidence="5">1-aminocyclopropane-1-carboxylate deaminase/D-cysteine desulfhydrase</fullName>
    </submittedName>
</protein>
<accession>A0ABW3ARG5</accession>
<organism evidence="5 6">
    <name type="scientific">Mucilaginibacter litoreus</name>
    <dbReference type="NCBI Taxonomy" id="1048221"/>
    <lineage>
        <taxon>Bacteria</taxon>
        <taxon>Pseudomonadati</taxon>
        <taxon>Bacteroidota</taxon>
        <taxon>Sphingobacteriia</taxon>
        <taxon>Sphingobacteriales</taxon>
        <taxon>Sphingobacteriaceae</taxon>
        <taxon>Mucilaginibacter</taxon>
    </lineage>
</organism>
<evidence type="ECO:0000313" key="5">
    <source>
        <dbReference type="EMBL" id="MFD0792844.1"/>
    </source>
</evidence>
<dbReference type="Gene3D" id="3.40.50.1100">
    <property type="match status" value="2"/>
</dbReference>
<evidence type="ECO:0000256" key="1">
    <source>
        <dbReference type="ARBA" id="ARBA00001933"/>
    </source>
</evidence>
<dbReference type="Pfam" id="PF00291">
    <property type="entry name" value="PALP"/>
    <property type="match status" value="1"/>
</dbReference>
<name>A0ABW3ARG5_9SPHI</name>
<dbReference type="Proteomes" id="UP001597010">
    <property type="component" value="Unassembled WGS sequence"/>
</dbReference>
<keyword evidence="6" id="KW-1185">Reference proteome</keyword>
<sequence length="296" mass="32579">MNINLGIHSPVEQINDPLFNDKGIQVFIKRDDMIHPLISGNKWRKLKYILLQAQSQNKTHLVTFGGAYSNHLLATAAAAAKFGFNSTGVVRGEQVDNDVLLLCRLHGMKLIFTNRDSYRDKQALFNLHFGDDSNAFFIDEGGASAEGVQGVAELVNELPETYDHIFCACGTGTTAAGIINGLTRVKLDTRFNGIPVLKGGDFLRAEIDKYLNAPSNYDLHTAYHFGGYGKVTPVLINFIKQFVVSTGILIEPVYTGKMLFAIYDMATNNYFKPGSKILAIHTGGLIGLLGMRDKFV</sequence>
<dbReference type="SUPFAM" id="SSF53686">
    <property type="entry name" value="Tryptophan synthase beta subunit-like PLP-dependent enzymes"/>
    <property type="match status" value="1"/>
</dbReference>
<dbReference type="EMBL" id="JBHTHZ010000002">
    <property type="protein sequence ID" value="MFD0792844.1"/>
    <property type="molecule type" value="Genomic_DNA"/>
</dbReference>
<reference evidence="6" key="1">
    <citation type="journal article" date="2019" name="Int. J. Syst. Evol. Microbiol.">
        <title>The Global Catalogue of Microorganisms (GCM) 10K type strain sequencing project: providing services to taxonomists for standard genome sequencing and annotation.</title>
        <authorList>
            <consortium name="The Broad Institute Genomics Platform"/>
            <consortium name="The Broad Institute Genome Sequencing Center for Infectious Disease"/>
            <person name="Wu L."/>
            <person name="Ma J."/>
        </authorList>
    </citation>
    <scope>NUCLEOTIDE SEQUENCE [LARGE SCALE GENOMIC DNA]</scope>
    <source>
        <strain evidence="6">CCUG 61484</strain>
    </source>
</reference>
<dbReference type="InterPro" id="IPR027278">
    <property type="entry name" value="ACCD_DCysDesulf"/>
</dbReference>
<comment type="caution">
    <text evidence="5">The sequence shown here is derived from an EMBL/GenBank/DDBJ whole genome shotgun (WGS) entry which is preliminary data.</text>
</comment>
<evidence type="ECO:0000313" key="6">
    <source>
        <dbReference type="Proteomes" id="UP001597010"/>
    </source>
</evidence>
<dbReference type="InterPro" id="IPR036052">
    <property type="entry name" value="TrpB-like_PALP_sf"/>
</dbReference>
<dbReference type="PANTHER" id="PTHR43780:SF2">
    <property type="entry name" value="1-AMINOCYCLOPROPANE-1-CARBOXYLATE DEAMINASE-RELATED"/>
    <property type="match status" value="1"/>
</dbReference>
<dbReference type="PANTHER" id="PTHR43780">
    <property type="entry name" value="1-AMINOCYCLOPROPANE-1-CARBOXYLATE DEAMINASE-RELATED"/>
    <property type="match status" value="1"/>
</dbReference>
<evidence type="ECO:0000256" key="3">
    <source>
        <dbReference type="ARBA" id="ARBA00022898"/>
    </source>
</evidence>
<comment type="cofactor">
    <cofactor evidence="1">
        <name>pyridoxal 5'-phosphate</name>
        <dbReference type="ChEBI" id="CHEBI:597326"/>
    </cofactor>
</comment>